<dbReference type="GO" id="GO:0005886">
    <property type="term" value="C:plasma membrane"/>
    <property type="evidence" value="ECO:0007669"/>
    <property type="project" value="UniProtKB-UniRule"/>
</dbReference>
<evidence type="ECO:0000256" key="4">
    <source>
        <dbReference type="ARBA" id="ARBA00023136"/>
    </source>
</evidence>
<keyword evidence="4 5" id="KW-0472">Membrane</keyword>
<dbReference type="PIRSF" id="PIRSF036466">
    <property type="entry name" value="UCP036466"/>
    <property type="match status" value="1"/>
</dbReference>
<evidence type="ECO:0000256" key="3">
    <source>
        <dbReference type="ARBA" id="ARBA00022989"/>
    </source>
</evidence>
<evidence type="ECO:0000256" key="2">
    <source>
        <dbReference type="ARBA" id="ARBA00022692"/>
    </source>
</evidence>
<dbReference type="Pfam" id="PF07043">
    <property type="entry name" value="DUF1328"/>
    <property type="match status" value="1"/>
</dbReference>
<keyword evidence="1 5" id="KW-1003">Cell membrane</keyword>
<sequence length="53" mass="5505">MLFYALAVVAIALVAGLFGFFGMAGVSASIAQILIGLFLAVFVLSLIAGMLRR</sequence>
<dbReference type="Proteomes" id="UP000048926">
    <property type="component" value="Unassembled WGS sequence"/>
</dbReference>
<dbReference type="EMBL" id="CXST01000001">
    <property type="protein sequence ID" value="CTQ42520.1"/>
    <property type="molecule type" value="Genomic_DNA"/>
</dbReference>
<evidence type="ECO:0000256" key="5">
    <source>
        <dbReference type="HAMAP-Rule" id="MF_01361"/>
    </source>
</evidence>
<evidence type="ECO:0000313" key="6">
    <source>
        <dbReference type="EMBL" id="CTQ42520.1"/>
    </source>
</evidence>
<name>A0A0M6Y0J4_9HYPH</name>
<dbReference type="STRING" id="187304.B0E33_25400"/>
<accession>A0A0M6Y0J4</accession>
<organism evidence="6 7">
    <name type="scientific">Roseibium aggregatum</name>
    <dbReference type="NCBI Taxonomy" id="187304"/>
    <lineage>
        <taxon>Bacteria</taxon>
        <taxon>Pseudomonadati</taxon>
        <taxon>Pseudomonadota</taxon>
        <taxon>Alphaproteobacteria</taxon>
        <taxon>Hyphomicrobiales</taxon>
        <taxon>Stappiaceae</taxon>
        <taxon>Roseibium</taxon>
    </lineage>
</organism>
<evidence type="ECO:0000256" key="1">
    <source>
        <dbReference type="ARBA" id="ARBA00022475"/>
    </source>
</evidence>
<reference evidence="7" key="1">
    <citation type="submission" date="2015-07" db="EMBL/GenBank/DDBJ databases">
        <authorList>
            <person name="Rodrigo-Torres Lidia"/>
            <person name="Arahal R.David."/>
        </authorList>
    </citation>
    <scope>NUCLEOTIDE SEQUENCE [LARGE SCALE GENOMIC DNA]</scope>
    <source>
        <strain evidence="7">CECT 4801</strain>
    </source>
</reference>
<feature type="transmembrane region" description="Helical" evidence="5">
    <location>
        <begin position="5"/>
        <end position="24"/>
    </location>
</feature>
<proteinExistence type="inferred from homology"/>
<dbReference type="AlphaFoldDB" id="A0A0M6Y0J4"/>
<keyword evidence="7" id="KW-1185">Reference proteome</keyword>
<dbReference type="RefSeq" id="WP_082444556.1">
    <property type="nucleotide sequence ID" value="NZ_CXST01000001.1"/>
</dbReference>
<protein>
    <recommendedName>
        <fullName evidence="5">UPF0391 membrane protein LAL4801_00951</fullName>
    </recommendedName>
</protein>
<keyword evidence="2 5" id="KW-0812">Transmembrane</keyword>
<gene>
    <name evidence="6" type="ORF">LAL4801_00951</name>
</gene>
<evidence type="ECO:0000313" key="7">
    <source>
        <dbReference type="Proteomes" id="UP000048926"/>
    </source>
</evidence>
<comment type="similarity">
    <text evidence="5">Belongs to the UPF0391 family.</text>
</comment>
<feature type="transmembrane region" description="Helical" evidence="5">
    <location>
        <begin position="30"/>
        <end position="51"/>
    </location>
</feature>
<dbReference type="InterPro" id="IPR009760">
    <property type="entry name" value="DUF1328"/>
</dbReference>
<keyword evidence="3 5" id="KW-1133">Transmembrane helix</keyword>
<comment type="caution">
    <text evidence="5">Lacks conserved residue(s) required for the propagation of feature annotation.</text>
</comment>
<dbReference type="HAMAP" id="MF_01361">
    <property type="entry name" value="UPF0391"/>
    <property type="match status" value="1"/>
</dbReference>